<dbReference type="AlphaFoldDB" id="A0A250WPK5"/>
<dbReference type="EMBL" id="BEGY01000001">
    <property type="protein sequence ID" value="GAX72721.1"/>
    <property type="molecule type" value="Genomic_DNA"/>
</dbReference>
<evidence type="ECO:0000313" key="2">
    <source>
        <dbReference type="Proteomes" id="UP000232323"/>
    </source>
</evidence>
<evidence type="ECO:0000313" key="1">
    <source>
        <dbReference type="EMBL" id="GAX72721.1"/>
    </source>
</evidence>
<organism evidence="1 2">
    <name type="scientific">Chlamydomonas eustigma</name>
    <dbReference type="NCBI Taxonomy" id="1157962"/>
    <lineage>
        <taxon>Eukaryota</taxon>
        <taxon>Viridiplantae</taxon>
        <taxon>Chlorophyta</taxon>
        <taxon>core chlorophytes</taxon>
        <taxon>Chlorophyceae</taxon>
        <taxon>CS clade</taxon>
        <taxon>Chlamydomonadales</taxon>
        <taxon>Chlamydomonadaceae</taxon>
        <taxon>Chlamydomonas</taxon>
    </lineage>
</organism>
<keyword evidence="2" id="KW-1185">Reference proteome</keyword>
<dbReference type="OrthoDB" id="549197at2759"/>
<dbReference type="Proteomes" id="UP000232323">
    <property type="component" value="Unassembled WGS sequence"/>
</dbReference>
<protein>
    <submittedName>
        <fullName evidence="1">Uncharacterized protein</fullName>
    </submittedName>
</protein>
<comment type="caution">
    <text evidence="1">The sequence shown here is derived from an EMBL/GenBank/DDBJ whole genome shotgun (WGS) entry which is preliminary data.</text>
</comment>
<proteinExistence type="predicted"/>
<name>A0A250WPK5_9CHLO</name>
<accession>A0A250WPK5</accession>
<gene>
    <name evidence="1" type="ORF">CEUSTIGMA_g177.t1</name>
</gene>
<reference evidence="1 2" key="1">
    <citation type="submission" date="2017-08" db="EMBL/GenBank/DDBJ databases">
        <title>Acidophilic green algal genome provides insights into adaptation to an acidic environment.</title>
        <authorList>
            <person name="Hirooka S."/>
            <person name="Hirose Y."/>
            <person name="Kanesaki Y."/>
            <person name="Higuchi S."/>
            <person name="Fujiwara T."/>
            <person name="Onuma R."/>
            <person name="Era A."/>
            <person name="Ohbayashi R."/>
            <person name="Uzuka A."/>
            <person name="Nozaki H."/>
            <person name="Yoshikawa H."/>
            <person name="Miyagishima S.Y."/>
        </authorList>
    </citation>
    <scope>NUCLEOTIDE SEQUENCE [LARGE SCALE GENOMIC DNA]</scope>
    <source>
        <strain evidence="1 2">NIES-2499</strain>
    </source>
</reference>
<sequence>MLFLQLLRKRNSNVLGPVMVEAFTAGQGLMPEVCGWCSGSRVALEVTSKKKPVVRKQPARLDAEEDSDNDTEELSMEPLTYKRASMLLDPGPYRLAKEELREGVVQKFIPPREAHDFILRAIWSPSATIFERRTNKHLLVNLDHIPATAPMPDRIASFSASMHLHDHMPIPHGALRSRLEEQCDVVMSHLRDVTKGSFRCARMDLFFKIDVENRIWLLCCNSLKLQKMPPVLSLLSRTWIEETLLPAEASFDDSQIGSSEEFLCVMTGKIFPKSQRIQVLYLLT</sequence>